<dbReference type="EMBL" id="JBFMIA010000001">
    <property type="protein sequence ID" value="MEW9500507.1"/>
    <property type="molecule type" value="Genomic_DNA"/>
</dbReference>
<evidence type="ECO:0000313" key="1">
    <source>
        <dbReference type="EMBL" id="MEW9500507.1"/>
    </source>
</evidence>
<dbReference type="RefSeq" id="WP_367777796.1">
    <property type="nucleotide sequence ID" value="NZ_JBFMIA010000001.1"/>
</dbReference>
<dbReference type="Gene3D" id="1.10.287.1100">
    <property type="entry name" value="Sporulation inhibitor A"/>
    <property type="match status" value="1"/>
</dbReference>
<dbReference type="Pfam" id="PF08970">
    <property type="entry name" value="Sda"/>
    <property type="match status" value="1"/>
</dbReference>
<keyword evidence="1" id="KW-0649">Protein kinase inhibitor</keyword>
<evidence type="ECO:0000313" key="2">
    <source>
        <dbReference type="Proteomes" id="UP001556040"/>
    </source>
</evidence>
<reference evidence="1 2" key="1">
    <citation type="journal article" date="1979" name="Int. J. Syst. Evol. Microbiol.">
        <title>Bacillus globisporus subsp. marinus subsp. nov.</title>
        <authorList>
            <person name="Liu H."/>
        </authorList>
    </citation>
    <scope>NUCLEOTIDE SEQUENCE [LARGE SCALE GENOMIC DNA]</scope>
    <source>
        <strain evidence="1 2">DSM 1297</strain>
    </source>
</reference>
<organism evidence="1 2">
    <name type="scientific">Jeotgalibacillus marinus</name>
    <dbReference type="NCBI Taxonomy" id="86667"/>
    <lineage>
        <taxon>Bacteria</taxon>
        <taxon>Bacillati</taxon>
        <taxon>Bacillota</taxon>
        <taxon>Bacilli</taxon>
        <taxon>Bacillales</taxon>
        <taxon>Caryophanaceae</taxon>
        <taxon>Jeotgalibacillus</taxon>
    </lineage>
</organism>
<keyword evidence="2" id="KW-1185">Reference proteome</keyword>
<name>A0ABV3PZK2_9BACL</name>
<protein>
    <submittedName>
        <fullName evidence="1">Sporulation histidine kinase inhibitor Sda</fullName>
    </submittedName>
</protein>
<accession>A0ABV3PZK2</accession>
<comment type="caution">
    <text evidence="1">The sequence shown here is derived from an EMBL/GenBank/DDBJ whole genome shotgun (WGS) entry which is preliminary data.</text>
</comment>
<proteinExistence type="predicted"/>
<dbReference type="InterPro" id="IPR015064">
    <property type="entry name" value="Sda"/>
</dbReference>
<dbReference type="SUPFAM" id="SSF100985">
    <property type="entry name" value="Sporulation inhibitor Sda"/>
    <property type="match status" value="1"/>
</dbReference>
<sequence length="44" mass="4889">MDNLPLHLLIEALNEAEKLNLSADFINLIKDSIDRKNIPISGSV</sequence>
<gene>
    <name evidence="1" type="primary">sda</name>
    <name evidence="1" type="ORF">AB1471_01685</name>
</gene>
<dbReference type="GO" id="GO:0004860">
    <property type="term" value="F:protein kinase inhibitor activity"/>
    <property type="evidence" value="ECO:0007669"/>
    <property type="project" value="UniProtKB-KW"/>
</dbReference>
<dbReference type="Proteomes" id="UP001556040">
    <property type="component" value="Unassembled WGS sequence"/>
</dbReference>
<dbReference type="InterPro" id="IPR036916">
    <property type="entry name" value="Sda_sf"/>
</dbReference>